<keyword evidence="1" id="KW-0812">Transmembrane</keyword>
<dbReference type="EMBL" id="QYYD01000001">
    <property type="protein sequence ID" value="RJF78924.1"/>
    <property type="molecule type" value="Genomic_DNA"/>
</dbReference>
<feature type="transmembrane region" description="Helical" evidence="1">
    <location>
        <begin position="61"/>
        <end position="85"/>
    </location>
</feature>
<dbReference type="Proteomes" id="UP000285523">
    <property type="component" value="Unassembled WGS sequence"/>
</dbReference>
<feature type="transmembrane region" description="Helical" evidence="1">
    <location>
        <begin position="533"/>
        <end position="553"/>
    </location>
</feature>
<dbReference type="RefSeq" id="WP_119854816.1">
    <property type="nucleotide sequence ID" value="NZ_QYYD01000001.1"/>
</dbReference>
<feature type="transmembrane region" description="Helical" evidence="1">
    <location>
        <begin position="97"/>
        <end position="116"/>
    </location>
</feature>
<feature type="transmembrane region" description="Helical" evidence="1">
    <location>
        <begin position="35"/>
        <end position="55"/>
    </location>
</feature>
<evidence type="ECO:0000256" key="1">
    <source>
        <dbReference type="SAM" id="Phobius"/>
    </source>
</evidence>
<evidence type="ECO:0000313" key="2">
    <source>
        <dbReference type="EMBL" id="RJF78924.1"/>
    </source>
</evidence>
<feature type="transmembrane region" description="Helical" evidence="1">
    <location>
        <begin position="502"/>
        <end position="521"/>
    </location>
</feature>
<feature type="transmembrane region" description="Helical" evidence="1">
    <location>
        <begin position="241"/>
        <end position="263"/>
    </location>
</feature>
<feature type="transmembrane region" description="Helical" evidence="1">
    <location>
        <begin position="324"/>
        <end position="347"/>
    </location>
</feature>
<organism evidence="2 3">
    <name type="scientific">Rhodopseudomonas palustris</name>
    <dbReference type="NCBI Taxonomy" id="1076"/>
    <lineage>
        <taxon>Bacteria</taxon>
        <taxon>Pseudomonadati</taxon>
        <taxon>Pseudomonadota</taxon>
        <taxon>Alphaproteobacteria</taxon>
        <taxon>Hyphomicrobiales</taxon>
        <taxon>Nitrobacteraceae</taxon>
        <taxon>Rhodopseudomonas</taxon>
    </lineage>
</organism>
<evidence type="ECO:0000313" key="3">
    <source>
        <dbReference type="Proteomes" id="UP000285523"/>
    </source>
</evidence>
<dbReference type="OrthoDB" id="9807187at2"/>
<feature type="transmembrane region" description="Helical" evidence="1">
    <location>
        <begin position="6"/>
        <end position="28"/>
    </location>
</feature>
<reference evidence="2 3" key="1">
    <citation type="submission" date="2018-09" db="EMBL/GenBank/DDBJ databases">
        <title>Draft genome sequence of Rhodopseudomonas palustris 2.1.18.</title>
        <authorList>
            <person name="Robertson S.L."/>
            <person name="Meyer T.E."/>
            <person name="Kyndt J.A."/>
        </authorList>
    </citation>
    <scope>NUCLEOTIDE SEQUENCE [LARGE SCALE GENOMIC DNA]</scope>
    <source>
        <strain evidence="2 3">2.1.18</strain>
    </source>
</reference>
<comment type="caution">
    <text evidence="2">The sequence shown here is derived from an EMBL/GenBank/DDBJ whole genome shotgun (WGS) entry which is preliminary data.</text>
</comment>
<feature type="transmembrane region" description="Helical" evidence="1">
    <location>
        <begin position="283"/>
        <end position="312"/>
    </location>
</feature>
<accession>A0A418VRF1</accession>
<gene>
    <name evidence="2" type="ORF">D4Q52_01915</name>
</gene>
<sequence>MTNYLLLMLQLCLVIVIVFLPAICINLWSRRGVIVDPFSPVIGIVVLALWGVLAWKAHGSFAALVRVCILTFYVVLAGLTLAALARKDVRQNMKAGSKLALVATTLVFIQAVAIGVNPLPVSQEYVGDPSQPGRMVASPPDNGIPFTTAEYFRHGYDGKEFSRQYFVDWGVAARGPLVPFGLVTLLEMSRAKLDAAATTSNWPLAARGQHLASVYGWLLNALVMLGVFQLASVLTRDRQRIVLAVVWAALAPVVLTNTVFTWPKLLATYFLLLAISSMIVRRMALAGGLTALAWLSHPVGALMIPAVGLYALVTAPTSGKKRWIGALAYCLPAAIVGALVMAPWLAFKLWVGNHDPFASYLLGRGSGFDPAHSFAEWLAPRLTNLTYTLVPFKYFFDGQLREWLYGPVNDFSRWLVQYTKTLPGQVGFVACVLAYVSVAAHQRGKWAVAYSFCLLIGALLVMVIFWGFSGDGLGRASLEPVSVLLIVFASVYGTYAVQFAPYVLTALVAENVFISLGQFLADNSFKIGAVPTAAWVCFGIAMLVPLLLLACYIRVDEIPAAAKAAPPDPVVGNGDPRRAPALEKAIA</sequence>
<proteinExistence type="predicted"/>
<feature type="transmembrane region" description="Helical" evidence="1">
    <location>
        <begin position="447"/>
        <end position="468"/>
    </location>
</feature>
<feature type="transmembrane region" description="Helical" evidence="1">
    <location>
        <begin position="214"/>
        <end position="234"/>
    </location>
</feature>
<keyword evidence="1" id="KW-1133">Transmembrane helix</keyword>
<feature type="transmembrane region" description="Helical" evidence="1">
    <location>
        <begin position="422"/>
        <end position="440"/>
    </location>
</feature>
<evidence type="ECO:0008006" key="4">
    <source>
        <dbReference type="Google" id="ProtNLM"/>
    </source>
</evidence>
<name>A0A418VRF1_RHOPL</name>
<protein>
    <recommendedName>
        <fullName evidence="4">Glycosyltransferase RgtA/B/C/D-like domain-containing protein</fullName>
    </recommendedName>
</protein>
<dbReference type="AlphaFoldDB" id="A0A418VRF1"/>
<feature type="transmembrane region" description="Helical" evidence="1">
    <location>
        <begin position="480"/>
        <end position="497"/>
    </location>
</feature>
<keyword evidence="1" id="KW-0472">Membrane</keyword>